<comment type="subcellular location">
    <subcellularLocation>
        <location evidence="1">Cell envelope</location>
    </subcellularLocation>
</comment>
<accession>A0A1I5AGE8</accession>
<dbReference type="PROSITE" id="PS51257">
    <property type="entry name" value="PROKAR_LIPOPROTEIN"/>
    <property type="match status" value="1"/>
</dbReference>
<protein>
    <recommendedName>
        <fullName evidence="4">Imelysin-like domain-containing protein</fullName>
    </recommendedName>
</protein>
<dbReference type="InterPro" id="IPR038352">
    <property type="entry name" value="Imelysin_sf"/>
</dbReference>
<reference evidence="6" key="1">
    <citation type="submission" date="2016-10" db="EMBL/GenBank/DDBJ databases">
        <authorList>
            <person name="Varghese N."/>
            <person name="Submissions S."/>
        </authorList>
    </citation>
    <scope>NUCLEOTIDE SEQUENCE [LARGE SCALE GENOMIC DNA]</scope>
    <source>
        <strain evidence="6">DSM 15282</strain>
    </source>
</reference>
<dbReference type="RefSeq" id="WP_091648919.1">
    <property type="nucleotide sequence ID" value="NZ_FOVW01000001.1"/>
</dbReference>
<dbReference type="Pfam" id="PF09375">
    <property type="entry name" value="Peptidase_M75"/>
    <property type="match status" value="1"/>
</dbReference>
<evidence type="ECO:0000313" key="6">
    <source>
        <dbReference type="Proteomes" id="UP000199564"/>
    </source>
</evidence>
<evidence type="ECO:0000259" key="4">
    <source>
        <dbReference type="Pfam" id="PF09375"/>
    </source>
</evidence>
<evidence type="ECO:0000256" key="3">
    <source>
        <dbReference type="SAM" id="SignalP"/>
    </source>
</evidence>
<evidence type="ECO:0000256" key="2">
    <source>
        <dbReference type="ARBA" id="ARBA00022729"/>
    </source>
</evidence>
<sequence length="377" mass="41073">MSFKINIKVLSMITAGLLVMLFSCVDSTEETKVQIDRKPLLENLADQVIIPGYTQLNTEVTGMNSSITAFLNDPSPATLGNARSAFIKAYVAWQKVEFFDFGPAFDQTLRAQVNTFPTDNFAIDNAIATGNIQLQSLSNNNKKGFPAIDYLLYGDNKSDANIIADFTTNANASTRKEYLKASIEDMQTLVSRVSVAWNSGEGNYRSTFVERTGTDVGSSLGQLINSLSQSLEVFTRDAKVGIPLGKRSQGILIPKNSEAYYSGNSMLLARSNVQGYIDVFKGSRTSEGANSQSLLAYLNQLNAQYNGGSLSSALEQQFQNSLSKLNQISDPYSRSIEAQATIANEAYLELQKTVVLVKVDLASALGILISYQDNDGD</sequence>
<feature type="domain" description="Imelysin-like" evidence="4">
    <location>
        <begin position="49"/>
        <end position="341"/>
    </location>
</feature>
<dbReference type="InterPro" id="IPR018976">
    <property type="entry name" value="Imelysin-like"/>
</dbReference>
<dbReference type="Proteomes" id="UP000199564">
    <property type="component" value="Unassembled WGS sequence"/>
</dbReference>
<dbReference type="GO" id="GO:0030313">
    <property type="term" value="C:cell envelope"/>
    <property type="evidence" value="ECO:0007669"/>
    <property type="project" value="UniProtKB-SubCell"/>
</dbReference>
<dbReference type="Gene3D" id="1.20.1420.20">
    <property type="entry name" value="M75 peptidase, HXXE motif"/>
    <property type="match status" value="1"/>
</dbReference>
<dbReference type="STRING" id="226506.SAMN04488519_101151"/>
<keyword evidence="6" id="KW-1185">Reference proteome</keyword>
<dbReference type="AlphaFoldDB" id="A0A1I5AGE8"/>
<dbReference type="InterPro" id="IPR034984">
    <property type="entry name" value="Imelysin-like_IPPA"/>
</dbReference>
<name>A0A1I5AGE8_9BACT</name>
<feature type="signal peptide" evidence="3">
    <location>
        <begin position="1"/>
        <end position="28"/>
    </location>
</feature>
<dbReference type="CDD" id="cd14659">
    <property type="entry name" value="Imelysin-like_IPPA"/>
    <property type="match status" value="1"/>
</dbReference>
<evidence type="ECO:0000313" key="5">
    <source>
        <dbReference type="EMBL" id="SFN61551.1"/>
    </source>
</evidence>
<feature type="chain" id="PRO_5011550141" description="Imelysin-like domain-containing protein" evidence="3">
    <location>
        <begin position="29"/>
        <end position="377"/>
    </location>
</feature>
<keyword evidence="2 3" id="KW-0732">Signal</keyword>
<proteinExistence type="predicted"/>
<gene>
    <name evidence="5" type="ORF">SAMN04488519_101151</name>
</gene>
<organism evidence="5 6">
    <name type="scientific">Algoriphagus ornithinivorans</name>
    <dbReference type="NCBI Taxonomy" id="226506"/>
    <lineage>
        <taxon>Bacteria</taxon>
        <taxon>Pseudomonadati</taxon>
        <taxon>Bacteroidota</taxon>
        <taxon>Cytophagia</taxon>
        <taxon>Cytophagales</taxon>
        <taxon>Cyclobacteriaceae</taxon>
        <taxon>Algoriphagus</taxon>
    </lineage>
</organism>
<evidence type="ECO:0000256" key="1">
    <source>
        <dbReference type="ARBA" id="ARBA00004196"/>
    </source>
</evidence>
<dbReference type="EMBL" id="FOVW01000001">
    <property type="protein sequence ID" value="SFN61551.1"/>
    <property type="molecule type" value="Genomic_DNA"/>
</dbReference>